<comment type="caution">
    <text evidence="1">The sequence shown here is derived from an EMBL/GenBank/DDBJ whole genome shotgun (WGS) entry which is preliminary data.</text>
</comment>
<dbReference type="EMBL" id="RBRY01000008">
    <property type="protein sequence ID" value="RMR63258.1"/>
    <property type="molecule type" value="Genomic_DNA"/>
</dbReference>
<evidence type="ECO:0008006" key="3">
    <source>
        <dbReference type="Google" id="ProtNLM"/>
    </source>
</evidence>
<proteinExistence type="predicted"/>
<gene>
    <name evidence="1" type="ORF">ALP84_04158</name>
</gene>
<dbReference type="RefSeq" id="WP_122320365.1">
    <property type="nucleotide sequence ID" value="NZ_RBRY01000008.1"/>
</dbReference>
<protein>
    <recommendedName>
        <fullName evidence="3">Binary cytotoxin component</fullName>
    </recommendedName>
</protein>
<evidence type="ECO:0000313" key="1">
    <source>
        <dbReference type="EMBL" id="RMR63258.1"/>
    </source>
</evidence>
<reference evidence="1 2" key="1">
    <citation type="submission" date="2018-08" db="EMBL/GenBank/DDBJ databases">
        <title>Recombination of ecologically and evolutionarily significant loci maintains genetic cohesion in the Pseudomonas syringae species complex.</title>
        <authorList>
            <person name="Dillon M."/>
            <person name="Thakur S."/>
            <person name="Almeida R.N.D."/>
            <person name="Weir B.S."/>
            <person name="Guttman D.S."/>
        </authorList>
    </citation>
    <scope>NUCLEOTIDE SEQUENCE [LARGE SCALE GENOMIC DNA]</scope>
    <source>
        <strain evidence="1 2">ICMP 6917</strain>
    </source>
</reference>
<sequence>MAGNLIYQSDLTGLDNYMQVLRALPESTRSFKVGLDLVPVREYATYRIPEIAELLTKANQHASLWSKILPAITALHRELEAFLEKPIQFIEKIRNSQDVTQQFIEQSRKRLSMFLDELDDHIKTLQSLTEGVYAFLPRIIDFMNSNIYRHANEYNLIVKNKEQSIALQKLTASIPFNQRGPALSAEARLNGAQNYVRLVHRQYAEAYCAAVNMDTYMARMCDLLGIAFAHTLRMSKTDVPSRPYVEANLMLFTLKEIRRFTQWFNSLTGNPT</sequence>
<dbReference type="Proteomes" id="UP000278332">
    <property type="component" value="Unassembled WGS sequence"/>
</dbReference>
<organism evidence="1 2">
    <name type="scientific">Pseudomonas cichorii</name>
    <dbReference type="NCBI Taxonomy" id="36746"/>
    <lineage>
        <taxon>Bacteria</taxon>
        <taxon>Pseudomonadati</taxon>
        <taxon>Pseudomonadota</taxon>
        <taxon>Gammaproteobacteria</taxon>
        <taxon>Pseudomonadales</taxon>
        <taxon>Pseudomonadaceae</taxon>
        <taxon>Pseudomonas</taxon>
    </lineage>
</organism>
<accession>A0A3M4WGP2</accession>
<evidence type="ECO:0000313" key="2">
    <source>
        <dbReference type="Proteomes" id="UP000278332"/>
    </source>
</evidence>
<dbReference type="AlphaFoldDB" id="A0A3M4WGP2"/>
<name>A0A3M4WGP2_PSECI</name>